<dbReference type="AlphaFoldDB" id="A0A182D5U7"/>
<organism evidence="1">
    <name type="scientific">Blastochloris viridis</name>
    <name type="common">Rhodopseudomonas viridis</name>
    <dbReference type="NCBI Taxonomy" id="1079"/>
    <lineage>
        <taxon>Bacteria</taxon>
        <taxon>Pseudomonadati</taxon>
        <taxon>Pseudomonadota</taxon>
        <taxon>Alphaproteobacteria</taxon>
        <taxon>Hyphomicrobiales</taxon>
        <taxon>Blastochloridaceae</taxon>
        <taxon>Blastochloris</taxon>
    </lineage>
</organism>
<reference evidence="1" key="1">
    <citation type="journal article" date="2015" name="Genome Announc.">
        <title>Complete Genome Sequence of the Bacteriochlorophyll b-Producing Photosynthetic Bacterium Blastochloris viridis.</title>
        <authorList>
            <person name="Tsukatani Y."/>
            <person name="Hirose Y."/>
            <person name="Harada J."/>
            <person name="Misawa N."/>
            <person name="Mori K."/>
            <person name="Inoue K."/>
            <person name="Tamiaki H."/>
        </authorList>
    </citation>
    <scope>NUCLEOTIDE SEQUENCE [LARGE SCALE GENOMIC DNA]</scope>
    <source>
        <strain evidence="1">DSM 133</strain>
    </source>
</reference>
<dbReference type="InterPro" id="IPR008318">
    <property type="entry name" value="UCP030820"/>
</dbReference>
<dbReference type="PIRSF" id="PIRSF030820">
    <property type="entry name" value="UCP030820"/>
    <property type="match status" value="1"/>
</dbReference>
<name>A0A182D5U7_BLAVI</name>
<dbReference type="RefSeq" id="WP_236823588.1">
    <property type="nucleotide sequence ID" value="NZ_AP014854.2"/>
</dbReference>
<evidence type="ECO:0000313" key="1">
    <source>
        <dbReference type="EMBL" id="BAS00272.1"/>
    </source>
</evidence>
<proteinExistence type="predicted"/>
<dbReference type="PATRIC" id="fig|1079.8.peg.2765"/>
<accession>A0A182D5U7</accession>
<dbReference type="Pfam" id="PF06073">
    <property type="entry name" value="DUF934"/>
    <property type="match status" value="1"/>
</dbReference>
<gene>
    <name evidence="1" type="ORF">BV133_2678</name>
</gene>
<dbReference type="EMBL" id="AP014854">
    <property type="protein sequence ID" value="BAS00272.1"/>
    <property type="molecule type" value="Genomic_DNA"/>
</dbReference>
<protein>
    <submittedName>
        <fullName evidence="1">Oxidoreductase probably</fullName>
    </submittedName>
</protein>
<sequence>MDTSTMALYRNGSFGDDDWQFPADGDPLPAGKIAVGKARLLAEWPALRQRNAGVGLVLGVGEKLDGLEDVIGQLALVVLNVAKYSDGRHFSVARLLRDRFGFRGELRATGDVLRDQIVFLARAGFDALDINDAGTAAALREGRLKAVRHHYQPASNEAAEARPGPRPWLRISEKV</sequence>